<evidence type="ECO:0000313" key="2">
    <source>
        <dbReference type="EMBL" id="KAG2629877.1"/>
    </source>
</evidence>
<dbReference type="EMBL" id="CM029041">
    <property type="protein sequence ID" value="KAG2629877.1"/>
    <property type="molecule type" value="Genomic_DNA"/>
</dbReference>
<comment type="caution">
    <text evidence="2">The sequence shown here is derived from an EMBL/GenBank/DDBJ whole genome shotgun (WGS) entry which is preliminary data.</text>
</comment>
<sequence length="267" mass="29960">MAAGDHRSRLRCLTLARIVAASLVALAFTVTMVVVLLRAGVVDLRLSVKHGHIQSAGLLWNKSDLIFKHVWRRRSDTITFYMPAKELTVWMSMDAYDTSLRATNVCVTAVHIIDMPNAPSFEDMVEIHTVNNTVATGNDHKACKKWRHPGSPSMQLDRWVTLQDPLMLCYISQKYGGVNDFTAMLKVNITIFFRPEDGIDTPPLTEIHYCWPVTIGNTRRISQESEAVACKPSHAIDYASIAPVLNLSHLTATQQYICRKWGNLPLA</sequence>
<protein>
    <submittedName>
        <fullName evidence="2">Uncharacterized protein</fullName>
    </submittedName>
</protein>
<keyword evidence="1" id="KW-0812">Transmembrane</keyword>
<keyword evidence="1" id="KW-1133">Transmembrane helix</keyword>
<proteinExistence type="predicted"/>
<accession>A0A8T0V671</accession>
<reference evidence="2" key="1">
    <citation type="submission" date="2020-05" db="EMBL/GenBank/DDBJ databases">
        <title>WGS assembly of Panicum virgatum.</title>
        <authorList>
            <person name="Lovell J.T."/>
            <person name="Jenkins J."/>
            <person name="Shu S."/>
            <person name="Juenger T.E."/>
            <person name="Schmutz J."/>
        </authorList>
    </citation>
    <scope>NUCLEOTIDE SEQUENCE</scope>
    <source>
        <strain evidence="2">AP13</strain>
    </source>
</reference>
<keyword evidence="1" id="KW-0472">Membrane</keyword>
<evidence type="ECO:0000313" key="3">
    <source>
        <dbReference type="Proteomes" id="UP000823388"/>
    </source>
</evidence>
<feature type="transmembrane region" description="Helical" evidence="1">
    <location>
        <begin position="12"/>
        <end position="37"/>
    </location>
</feature>
<organism evidence="2 3">
    <name type="scientific">Panicum virgatum</name>
    <name type="common">Blackwell switchgrass</name>
    <dbReference type="NCBI Taxonomy" id="38727"/>
    <lineage>
        <taxon>Eukaryota</taxon>
        <taxon>Viridiplantae</taxon>
        <taxon>Streptophyta</taxon>
        <taxon>Embryophyta</taxon>
        <taxon>Tracheophyta</taxon>
        <taxon>Spermatophyta</taxon>
        <taxon>Magnoliopsida</taxon>
        <taxon>Liliopsida</taxon>
        <taxon>Poales</taxon>
        <taxon>Poaceae</taxon>
        <taxon>PACMAD clade</taxon>
        <taxon>Panicoideae</taxon>
        <taxon>Panicodae</taxon>
        <taxon>Paniceae</taxon>
        <taxon>Panicinae</taxon>
        <taxon>Panicum</taxon>
        <taxon>Panicum sect. Hiantes</taxon>
    </lineage>
</organism>
<dbReference type="Proteomes" id="UP000823388">
    <property type="component" value="Chromosome 3K"/>
</dbReference>
<evidence type="ECO:0000256" key="1">
    <source>
        <dbReference type="SAM" id="Phobius"/>
    </source>
</evidence>
<dbReference type="AlphaFoldDB" id="A0A8T0V671"/>
<name>A0A8T0V671_PANVG</name>
<keyword evidence="3" id="KW-1185">Reference proteome</keyword>
<gene>
    <name evidence="2" type="ORF">PVAP13_3KG439600</name>
</gene>